<gene>
    <name evidence="3" type="ORF">ACFQVC_40890</name>
</gene>
<feature type="chain" id="PRO_5046164725" description="Lipoprotein" evidence="2">
    <location>
        <begin position="22"/>
        <end position="183"/>
    </location>
</feature>
<dbReference type="RefSeq" id="WP_381841299.1">
    <property type="nucleotide sequence ID" value="NZ_JBHTCF010000036.1"/>
</dbReference>
<evidence type="ECO:0000256" key="2">
    <source>
        <dbReference type="SAM" id="SignalP"/>
    </source>
</evidence>
<evidence type="ECO:0000256" key="1">
    <source>
        <dbReference type="SAM" id="MobiDB-lite"/>
    </source>
</evidence>
<evidence type="ECO:0000313" key="4">
    <source>
        <dbReference type="Proteomes" id="UP001596523"/>
    </source>
</evidence>
<feature type="compositionally biased region" description="Low complexity" evidence="1">
    <location>
        <begin position="75"/>
        <end position="118"/>
    </location>
</feature>
<comment type="caution">
    <text evidence="3">The sequence shown here is derived from an EMBL/GenBank/DDBJ whole genome shotgun (WGS) entry which is preliminary data.</text>
</comment>
<dbReference type="PROSITE" id="PS51257">
    <property type="entry name" value="PROKAR_LIPOPROTEIN"/>
    <property type="match status" value="1"/>
</dbReference>
<protein>
    <recommendedName>
        <fullName evidence="5">Lipoprotein</fullName>
    </recommendedName>
</protein>
<keyword evidence="2" id="KW-0732">Signal</keyword>
<feature type="region of interest" description="Disordered" evidence="1">
    <location>
        <begin position="26"/>
        <end position="183"/>
    </location>
</feature>
<evidence type="ECO:0000313" key="3">
    <source>
        <dbReference type="EMBL" id="MFC7310558.1"/>
    </source>
</evidence>
<reference evidence="4" key="1">
    <citation type="journal article" date="2019" name="Int. J. Syst. Evol. Microbiol.">
        <title>The Global Catalogue of Microorganisms (GCM) 10K type strain sequencing project: providing services to taxonomists for standard genome sequencing and annotation.</title>
        <authorList>
            <consortium name="The Broad Institute Genomics Platform"/>
            <consortium name="The Broad Institute Genome Sequencing Center for Infectious Disease"/>
            <person name="Wu L."/>
            <person name="Ma J."/>
        </authorList>
    </citation>
    <scope>NUCLEOTIDE SEQUENCE [LARGE SCALE GENOMIC DNA]</scope>
    <source>
        <strain evidence="4">SYNS20</strain>
    </source>
</reference>
<keyword evidence="4" id="KW-1185">Reference proteome</keyword>
<proteinExistence type="predicted"/>
<feature type="compositionally biased region" description="Low complexity" evidence="1">
    <location>
        <begin position="126"/>
        <end position="144"/>
    </location>
</feature>
<dbReference type="EMBL" id="JBHTCF010000036">
    <property type="protein sequence ID" value="MFC7310558.1"/>
    <property type="molecule type" value="Genomic_DNA"/>
</dbReference>
<evidence type="ECO:0008006" key="5">
    <source>
        <dbReference type="Google" id="ProtNLM"/>
    </source>
</evidence>
<dbReference type="Proteomes" id="UP001596523">
    <property type="component" value="Unassembled WGS sequence"/>
</dbReference>
<sequence length="183" mass="18225">MHRTTATAALLAAVAVSTVTGCVSVERPPVPRPWSGTAPAAPDPGQAAAPIPRDKSRTEPRAVPAPAHEALRLMSPAKSGSPAASSAGAAITPAQSATTPAQPGATPAQRRTAPAAEAAPDRRPAGRAPRTPRATPAAPAARAPKAPPAKAPPGAGVCALGKQYGGWEPDSPQARICRENYGG</sequence>
<feature type="compositionally biased region" description="Low complexity" evidence="1">
    <location>
        <begin position="38"/>
        <end position="51"/>
    </location>
</feature>
<accession>A0ABW2JX50</accession>
<organism evidence="3 4">
    <name type="scientific">Streptomyces monticola</name>
    <dbReference type="NCBI Taxonomy" id="2666263"/>
    <lineage>
        <taxon>Bacteria</taxon>
        <taxon>Bacillati</taxon>
        <taxon>Actinomycetota</taxon>
        <taxon>Actinomycetes</taxon>
        <taxon>Kitasatosporales</taxon>
        <taxon>Streptomycetaceae</taxon>
        <taxon>Streptomyces</taxon>
    </lineage>
</organism>
<name>A0ABW2JX50_9ACTN</name>
<feature type="signal peptide" evidence="2">
    <location>
        <begin position="1"/>
        <end position="21"/>
    </location>
</feature>